<dbReference type="EMBL" id="JAIWYP010000008">
    <property type="protein sequence ID" value="KAH3790013.1"/>
    <property type="molecule type" value="Genomic_DNA"/>
</dbReference>
<protein>
    <submittedName>
        <fullName evidence="1">Uncharacterized protein</fullName>
    </submittedName>
</protein>
<evidence type="ECO:0000313" key="1">
    <source>
        <dbReference type="EMBL" id="KAH3790013.1"/>
    </source>
</evidence>
<gene>
    <name evidence="1" type="ORF">DPMN_168207</name>
</gene>
<reference evidence="1" key="2">
    <citation type="submission" date="2020-11" db="EMBL/GenBank/DDBJ databases">
        <authorList>
            <person name="McCartney M.A."/>
            <person name="Auch B."/>
            <person name="Kono T."/>
            <person name="Mallez S."/>
            <person name="Becker A."/>
            <person name="Gohl D.M."/>
            <person name="Silverstein K.A.T."/>
            <person name="Koren S."/>
            <person name="Bechman K.B."/>
            <person name="Herman A."/>
            <person name="Abrahante J.E."/>
            <person name="Garbe J."/>
        </authorList>
    </citation>
    <scope>NUCLEOTIDE SEQUENCE</scope>
    <source>
        <strain evidence="1">Duluth1</strain>
        <tissue evidence="1">Whole animal</tissue>
    </source>
</reference>
<keyword evidence="2" id="KW-1185">Reference proteome</keyword>
<proteinExistence type="predicted"/>
<sequence length="74" mass="8386">MRLSFNIMHGLADIPFHKPRHAKIGLMPFEASIALMQVWSGATQLFATKSRKVSLTERVAPDQTVQMLHWSNIP</sequence>
<evidence type="ECO:0000313" key="2">
    <source>
        <dbReference type="Proteomes" id="UP000828390"/>
    </source>
</evidence>
<dbReference type="Proteomes" id="UP000828390">
    <property type="component" value="Unassembled WGS sequence"/>
</dbReference>
<organism evidence="1 2">
    <name type="scientific">Dreissena polymorpha</name>
    <name type="common">Zebra mussel</name>
    <name type="synonym">Mytilus polymorpha</name>
    <dbReference type="NCBI Taxonomy" id="45954"/>
    <lineage>
        <taxon>Eukaryota</taxon>
        <taxon>Metazoa</taxon>
        <taxon>Spiralia</taxon>
        <taxon>Lophotrochozoa</taxon>
        <taxon>Mollusca</taxon>
        <taxon>Bivalvia</taxon>
        <taxon>Autobranchia</taxon>
        <taxon>Heteroconchia</taxon>
        <taxon>Euheterodonta</taxon>
        <taxon>Imparidentia</taxon>
        <taxon>Neoheterodontei</taxon>
        <taxon>Myida</taxon>
        <taxon>Dreissenoidea</taxon>
        <taxon>Dreissenidae</taxon>
        <taxon>Dreissena</taxon>
    </lineage>
</organism>
<accession>A0A9D4F1J2</accession>
<reference evidence="1" key="1">
    <citation type="journal article" date="2019" name="bioRxiv">
        <title>The Genome of the Zebra Mussel, Dreissena polymorpha: A Resource for Invasive Species Research.</title>
        <authorList>
            <person name="McCartney M.A."/>
            <person name="Auch B."/>
            <person name="Kono T."/>
            <person name="Mallez S."/>
            <person name="Zhang Y."/>
            <person name="Obille A."/>
            <person name="Becker A."/>
            <person name="Abrahante J.E."/>
            <person name="Garbe J."/>
            <person name="Badalamenti J.P."/>
            <person name="Herman A."/>
            <person name="Mangelson H."/>
            <person name="Liachko I."/>
            <person name="Sullivan S."/>
            <person name="Sone E.D."/>
            <person name="Koren S."/>
            <person name="Silverstein K.A.T."/>
            <person name="Beckman K.B."/>
            <person name="Gohl D.M."/>
        </authorList>
    </citation>
    <scope>NUCLEOTIDE SEQUENCE</scope>
    <source>
        <strain evidence="1">Duluth1</strain>
        <tissue evidence="1">Whole animal</tissue>
    </source>
</reference>
<comment type="caution">
    <text evidence="1">The sequence shown here is derived from an EMBL/GenBank/DDBJ whole genome shotgun (WGS) entry which is preliminary data.</text>
</comment>
<name>A0A9D4F1J2_DREPO</name>
<dbReference type="AlphaFoldDB" id="A0A9D4F1J2"/>